<reference evidence="1 2" key="1">
    <citation type="submission" date="2024-08" db="EMBL/GenBank/DDBJ databases">
        <title>Whole-genome sequencing of halo(alkali)philic microorganisms from hypersaline lakes.</title>
        <authorList>
            <person name="Sorokin D.Y."/>
            <person name="Merkel A.Y."/>
            <person name="Messina E."/>
            <person name="Yakimov M."/>
        </authorList>
    </citation>
    <scope>NUCLEOTIDE SEQUENCE [LARGE SCALE GENOMIC DNA]</scope>
    <source>
        <strain evidence="1 2">AB-hyl4</strain>
    </source>
</reference>
<comment type="caution">
    <text evidence="1">The sequence shown here is derived from an EMBL/GenBank/DDBJ whole genome shotgun (WGS) entry which is preliminary data.</text>
</comment>
<proteinExistence type="predicted"/>
<evidence type="ECO:0000313" key="1">
    <source>
        <dbReference type="EMBL" id="MFA9480372.1"/>
    </source>
</evidence>
<dbReference type="RefSeq" id="WP_425347293.1">
    <property type="nucleotide sequence ID" value="NZ_JBGUBD010000020.1"/>
</dbReference>
<dbReference type="EMBL" id="JBGUBD010000020">
    <property type="protein sequence ID" value="MFA9480372.1"/>
    <property type="molecule type" value="Genomic_DNA"/>
</dbReference>
<evidence type="ECO:0000313" key="2">
    <source>
        <dbReference type="Proteomes" id="UP001575105"/>
    </source>
</evidence>
<keyword evidence="2" id="KW-1185">Reference proteome</keyword>
<accession>A0ABV4UBL2</accession>
<name>A0ABV4UBL2_9BACT</name>
<sequence length="117" mass="13405">MQPADKKALISDVGEKLVRRHGKQKHYKPAQVRRAALDAGYIVDVHCWAYCFFCSAADFLTWHQARGETCDYAAMKVELARDLAGETGSFWFDVDLSWLDWPDVDLSSIFDWFDVSP</sequence>
<organism evidence="1 2">
    <name type="scientific">Natronomicrosphaera hydrolytica</name>
    <dbReference type="NCBI Taxonomy" id="3242702"/>
    <lineage>
        <taxon>Bacteria</taxon>
        <taxon>Pseudomonadati</taxon>
        <taxon>Planctomycetota</taxon>
        <taxon>Phycisphaerae</taxon>
        <taxon>Phycisphaerales</taxon>
        <taxon>Phycisphaeraceae</taxon>
        <taxon>Natronomicrosphaera</taxon>
    </lineage>
</organism>
<gene>
    <name evidence="1" type="ORF">ACERK3_19040</name>
</gene>
<dbReference type="Proteomes" id="UP001575105">
    <property type="component" value="Unassembled WGS sequence"/>
</dbReference>
<protein>
    <submittedName>
        <fullName evidence="1">Uncharacterized protein</fullName>
    </submittedName>
</protein>